<evidence type="ECO:0000313" key="1">
    <source>
        <dbReference type="EMBL" id="KAL0489501.1"/>
    </source>
</evidence>
<dbReference type="InterPro" id="IPR011990">
    <property type="entry name" value="TPR-like_helical_dom_sf"/>
</dbReference>
<comment type="caution">
    <text evidence="1">The sequence shown here is derived from an EMBL/GenBank/DDBJ whole genome shotgun (WGS) entry which is preliminary data.</text>
</comment>
<dbReference type="SUPFAM" id="SSF48452">
    <property type="entry name" value="TPR-like"/>
    <property type="match status" value="1"/>
</dbReference>
<organism evidence="1 2">
    <name type="scientific">Acrasis kona</name>
    <dbReference type="NCBI Taxonomy" id="1008807"/>
    <lineage>
        <taxon>Eukaryota</taxon>
        <taxon>Discoba</taxon>
        <taxon>Heterolobosea</taxon>
        <taxon>Tetramitia</taxon>
        <taxon>Eutetramitia</taxon>
        <taxon>Acrasidae</taxon>
        <taxon>Acrasis</taxon>
    </lineage>
</organism>
<sequence length="249" mass="28261">MLQKYARIYSRFGFQIRHYAKPIEIASIIDITRTVVETNDVQVLNSSYIEFRRSLNLLTSSGDIDSIIGRLSKFCADPVTVYLGMLCRVCALLNAGRLQECMEDVQTLLLLDNQAAIKKGSTGYTNERILLLANHFLYNLLLMSKNTDKKKLESCVQSIQQLNPDFMPGCLDVANFYQSQPDHAGDDIAEENYNRAVELCPENEEAILSRSLYFSRNKHTVKRAVIDCKRVLSINPNNAEAKELLKTLK</sequence>
<dbReference type="Proteomes" id="UP001431209">
    <property type="component" value="Unassembled WGS sequence"/>
</dbReference>
<accession>A0AAW2ZLB3</accession>
<keyword evidence="2" id="KW-1185">Reference proteome</keyword>
<proteinExistence type="predicted"/>
<dbReference type="EMBL" id="JAOPGA020001561">
    <property type="protein sequence ID" value="KAL0489501.1"/>
    <property type="molecule type" value="Genomic_DNA"/>
</dbReference>
<dbReference type="AlphaFoldDB" id="A0AAW2ZLB3"/>
<protein>
    <submittedName>
        <fullName evidence="1">DnaJ</fullName>
    </submittedName>
</protein>
<reference evidence="1 2" key="1">
    <citation type="submission" date="2024-03" db="EMBL/GenBank/DDBJ databases">
        <title>The Acrasis kona genome and developmental transcriptomes reveal deep origins of eukaryotic multicellular pathways.</title>
        <authorList>
            <person name="Sheikh S."/>
            <person name="Fu C.-J."/>
            <person name="Brown M.W."/>
            <person name="Baldauf S.L."/>
        </authorList>
    </citation>
    <scope>NUCLEOTIDE SEQUENCE [LARGE SCALE GENOMIC DNA]</scope>
    <source>
        <strain evidence="1 2">ATCC MYA-3509</strain>
    </source>
</reference>
<dbReference type="Gene3D" id="1.25.40.10">
    <property type="entry name" value="Tetratricopeptide repeat domain"/>
    <property type="match status" value="1"/>
</dbReference>
<name>A0AAW2ZLB3_9EUKA</name>
<gene>
    <name evidence="1" type="ORF">AKO1_010477</name>
</gene>
<evidence type="ECO:0000313" key="2">
    <source>
        <dbReference type="Proteomes" id="UP001431209"/>
    </source>
</evidence>